<sequence length="81" mass="9011">MPTRRDGCATTAEPLTSPAEPACHPPHYQCTTPRYDILIAFHRASPLRNKFRDFATSKKCAAVSTGPTSQEPHKNRHPPSR</sequence>
<keyword evidence="3" id="KW-1185">Reference proteome</keyword>
<reference evidence="2 3" key="1">
    <citation type="journal article" date="2020" name="Cell">
        <title>Large-Scale Comparative Analyses of Tick Genomes Elucidate Their Genetic Diversity and Vector Capacities.</title>
        <authorList>
            <consortium name="Tick Genome and Microbiome Consortium (TIGMIC)"/>
            <person name="Jia N."/>
            <person name="Wang J."/>
            <person name="Shi W."/>
            <person name="Du L."/>
            <person name="Sun Y."/>
            <person name="Zhan W."/>
            <person name="Jiang J.F."/>
            <person name="Wang Q."/>
            <person name="Zhang B."/>
            <person name="Ji P."/>
            <person name="Bell-Sakyi L."/>
            <person name="Cui X.M."/>
            <person name="Yuan T.T."/>
            <person name="Jiang B.G."/>
            <person name="Yang W.F."/>
            <person name="Lam T.T."/>
            <person name="Chang Q.C."/>
            <person name="Ding S.J."/>
            <person name="Wang X.J."/>
            <person name="Zhu J.G."/>
            <person name="Ruan X.D."/>
            <person name="Zhao L."/>
            <person name="Wei J.T."/>
            <person name="Ye R.Z."/>
            <person name="Que T.C."/>
            <person name="Du C.H."/>
            <person name="Zhou Y.H."/>
            <person name="Cheng J.X."/>
            <person name="Dai P.F."/>
            <person name="Guo W.B."/>
            <person name="Han X.H."/>
            <person name="Huang E.J."/>
            <person name="Li L.F."/>
            <person name="Wei W."/>
            <person name="Gao Y.C."/>
            <person name="Liu J.Z."/>
            <person name="Shao H.Z."/>
            <person name="Wang X."/>
            <person name="Wang C.C."/>
            <person name="Yang T.C."/>
            <person name="Huo Q.B."/>
            <person name="Li W."/>
            <person name="Chen H.Y."/>
            <person name="Chen S.E."/>
            <person name="Zhou L.G."/>
            <person name="Ni X.B."/>
            <person name="Tian J.H."/>
            <person name="Sheng Y."/>
            <person name="Liu T."/>
            <person name="Pan Y.S."/>
            <person name="Xia L.Y."/>
            <person name="Li J."/>
            <person name="Zhao F."/>
            <person name="Cao W.C."/>
        </authorList>
    </citation>
    <scope>NUCLEOTIDE SEQUENCE [LARGE SCALE GENOMIC DNA]</scope>
    <source>
        <strain evidence="2">HaeL-2018</strain>
    </source>
</reference>
<comment type="caution">
    <text evidence="2">The sequence shown here is derived from an EMBL/GenBank/DDBJ whole genome shotgun (WGS) entry which is preliminary data.</text>
</comment>
<name>A0A9J6H3Z1_HAELO</name>
<organism evidence="2 3">
    <name type="scientific">Haemaphysalis longicornis</name>
    <name type="common">Bush tick</name>
    <dbReference type="NCBI Taxonomy" id="44386"/>
    <lineage>
        <taxon>Eukaryota</taxon>
        <taxon>Metazoa</taxon>
        <taxon>Ecdysozoa</taxon>
        <taxon>Arthropoda</taxon>
        <taxon>Chelicerata</taxon>
        <taxon>Arachnida</taxon>
        <taxon>Acari</taxon>
        <taxon>Parasitiformes</taxon>
        <taxon>Ixodida</taxon>
        <taxon>Ixodoidea</taxon>
        <taxon>Ixodidae</taxon>
        <taxon>Haemaphysalinae</taxon>
        <taxon>Haemaphysalis</taxon>
    </lineage>
</organism>
<dbReference type="Proteomes" id="UP000821853">
    <property type="component" value="Chromosome 9"/>
</dbReference>
<evidence type="ECO:0000256" key="1">
    <source>
        <dbReference type="SAM" id="MobiDB-lite"/>
    </source>
</evidence>
<accession>A0A9J6H3Z1</accession>
<feature type="region of interest" description="Disordered" evidence="1">
    <location>
        <begin position="61"/>
        <end position="81"/>
    </location>
</feature>
<protein>
    <submittedName>
        <fullName evidence="2">Uncharacterized protein</fullName>
    </submittedName>
</protein>
<evidence type="ECO:0000313" key="3">
    <source>
        <dbReference type="Proteomes" id="UP000821853"/>
    </source>
</evidence>
<dbReference type="VEuPathDB" id="VectorBase:HLOH_051063"/>
<evidence type="ECO:0000313" key="2">
    <source>
        <dbReference type="EMBL" id="KAH9382011.1"/>
    </source>
</evidence>
<feature type="region of interest" description="Disordered" evidence="1">
    <location>
        <begin position="1"/>
        <end position="20"/>
    </location>
</feature>
<proteinExistence type="predicted"/>
<dbReference type="AlphaFoldDB" id="A0A9J6H3Z1"/>
<gene>
    <name evidence="2" type="ORF">HPB48_005459</name>
</gene>
<dbReference type="EMBL" id="JABSTR010000011">
    <property type="protein sequence ID" value="KAH9382011.1"/>
    <property type="molecule type" value="Genomic_DNA"/>
</dbReference>